<keyword evidence="3" id="KW-0399">Innate immunity</keyword>
<dbReference type="InParanoid" id="A0A1S3ISW9"/>
<keyword evidence="5" id="KW-0391">Immunity</keyword>
<gene>
    <name evidence="9" type="primary">LOC106167134</name>
</gene>
<dbReference type="Gene3D" id="1.10.533.10">
    <property type="entry name" value="Death Domain, Fas"/>
    <property type="match status" value="3"/>
</dbReference>
<reference evidence="9" key="1">
    <citation type="submission" date="2025-08" db="UniProtKB">
        <authorList>
            <consortium name="RefSeq"/>
        </authorList>
    </citation>
    <scope>IDENTIFICATION</scope>
    <source>
        <tissue evidence="9">Gonads</tissue>
    </source>
</reference>
<evidence type="ECO:0000259" key="7">
    <source>
        <dbReference type="Pfam" id="PF16739"/>
    </source>
</evidence>
<evidence type="ECO:0000256" key="4">
    <source>
        <dbReference type="ARBA" id="ARBA00022843"/>
    </source>
</evidence>
<feature type="region of interest" description="Disordered" evidence="6">
    <location>
        <begin position="251"/>
        <end position="273"/>
    </location>
</feature>
<dbReference type="Pfam" id="PF16739">
    <property type="entry name" value="CARD_2"/>
    <property type="match status" value="2"/>
</dbReference>
<dbReference type="GO" id="GO:0004386">
    <property type="term" value="F:helicase activity"/>
    <property type="evidence" value="ECO:0007669"/>
    <property type="project" value="UniProtKB-KW"/>
</dbReference>
<evidence type="ECO:0000256" key="6">
    <source>
        <dbReference type="SAM" id="MobiDB-lite"/>
    </source>
</evidence>
<dbReference type="GO" id="GO:0045087">
    <property type="term" value="P:innate immune response"/>
    <property type="evidence" value="ECO:0007669"/>
    <property type="project" value="UniProtKB-KW"/>
</dbReference>
<sequence>MLIDRIYRHKPGWYRDFLEVLEATGYEHLVKEIDPDFVSGMETLGEENRQFSHKELLRVFEPAFVMNLIPSHLLPFCPFLRESQHAILRAERTSSPQKAVMELFEKLQAVDEVKEPGWFQSFLDALESAEFFTLANLLQDTLTHSPETDENCKHIINVFTPLLYENIIPRDVLPNLFAKGVINQSDKEEIMAEETNHGSQTAAQMLIDRIYRHKPGWYRDFLEVLEATGYEHLVKEIDPDFVSGVKETLDADGANGSGGNNGRKTEKTASICL</sequence>
<name>A0A1S3ISW9_LINAN</name>
<dbReference type="Proteomes" id="UP000085678">
    <property type="component" value="Unplaced"/>
</dbReference>
<dbReference type="SUPFAM" id="SSF47986">
    <property type="entry name" value="DEATH domain"/>
    <property type="match status" value="1"/>
</dbReference>
<dbReference type="GO" id="GO:0005737">
    <property type="term" value="C:cytoplasm"/>
    <property type="evidence" value="ECO:0007669"/>
    <property type="project" value="UniProtKB-ARBA"/>
</dbReference>
<evidence type="ECO:0000313" key="8">
    <source>
        <dbReference type="Proteomes" id="UP000085678"/>
    </source>
</evidence>
<dbReference type="STRING" id="7574.A0A1S3ISW9"/>
<keyword evidence="2" id="KW-0597">Phosphoprotein</keyword>
<dbReference type="RefSeq" id="XP_013401297.1">
    <property type="nucleotide sequence ID" value="XM_013545843.1"/>
</dbReference>
<evidence type="ECO:0000256" key="1">
    <source>
        <dbReference type="ARBA" id="ARBA00022499"/>
    </source>
</evidence>
<evidence type="ECO:0000256" key="3">
    <source>
        <dbReference type="ARBA" id="ARBA00022588"/>
    </source>
</evidence>
<evidence type="ECO:0000256" key="5">
    <source>
        <dbReference type="ARBA" id="ARBA00022859"/>
    </source>
</evidence>
<keyword evidence="8" id="KW-1185">Reference proteome</keyword>
<evidence type="ECO:0000313" key="9">
    <source>
        <dbReference type="RefSeq" id="XP_013401297.1"/>
    </source>
</evidence>
<dbReference type="GeneID" id="106167134"/>
<keyword evidence="9" id="KW-0067">ATP-binding</keyword>
<proteinExistence type="predicted"/>
<dbReference type="KEGG" id="lak:106167134"/>
<dbReference type="OrthoDB" id="6162520at2759"/>
<keyword evidence="9" id="KW-0347">Helicase</keyword>
<accession>A0A1S3ISW9</accession>
<keyword evidence="1" id="KW-1017">Isopeptide bond</keyword>
<keyword evidence="9" id="KW-0547">Nucleotide-binding</keyword>
<dbReference type="InterPro" id="IPR011029">
    <property type="entry name" value="DEATH-like_dom_sf"/>
</dbReference>
<protein>
    <submittedName>
        <fullName evidence="9">Probable ATP-dependent RNA helicase DDX58</fullName>
    </submittedName>
</protein>
<feature type="domain" description="Caspase recruitment" evidence="7">
    <location>
        <begin position="52"/>
        <end position="139"/>
    </location>
</feature>
<keyword evidence="4" id="KW-0832">Ubl conjugation</keyword>
<feature type="domain" description="Caspase recruitment" evidence="7">
    <location>
        <begin position="149"/>
        <end position="238"/>
    </location>
</feature>
<evidence type="ECO:0000256" key="2">
    <source>
        <dbReference type="ARBA" id="ARBA00022553"/>
    </source>
</evidence>
<dbReference type="AlphaFoldDB" id="A0A1S3ISW9"/>
<dbReference type="InterPro" id="IPR031964">
    <property type="entry name" value="CARD_dom"/>
</dbReference>
<organism evidence="8 9">
    <name type="scientific">Lingula anatina</name>
    <name type="common">Brachiopod</name>
    <name type="synonym">Lingula unguis</name>
    <dbReference type="NCBI Taxonomy" id="7574"/>
    <lineage>
        <taxon>Eukaryota</taxon>
        <taxon>Metazoa</taxon>
        <taxon>Spiralia</taxon>
        <taxon>Lophotrochozoa</taxon>
        <taxon>Brachiopoda</taxon>
        <taxon>Linguliformea</taxon>
        <taxon>Lingulata</taxon>
        <taxon>Lingulida</taxon>
        <taxon>Linguloidea</taxon>
        <taxon>Lingulidae</taxon>
        <taxon>Lingula</taxon>
    </lineage>
</organism>
<keyword evidence="9" id="KW-0378">Hydrolase</keyword>